<gene>
    <name evidence="1" type="ordered locus">MTR_1g040115</name>
</gene>
<dbReference type="EnsemblPlants" id="KEH40966">
    <property type="protein sequence ID" value="KEH40966"/>
    <property type="gene ID" value="MTR_1g040115"/>
</dbReference>
<evidence type="ECO:0000313" key="2">
    <source>
        <dbReference type="EnsemblPlants" id="KEH40966"/>
    </source>
</evidence>
<evidence type="ECO:0000313" key="3">
    <source>
        <dbReference type="Proteomes" id="UP000002051"/>
    </source>
</evidence>
<accession>A0A072VH81</accession>
<organism evidence="1 3">
    <name type="scientific">Medicago truncatula</name>
    <name type="common">Barrel medic</name>
    <name type="synonym">Medicago tribuloides</name>
    <dbReference type="NCBI Taxonomy" id="3880"/>
    <lineage>
        <taxon>Eukaryota</taxon>
        <taxon>Viridiplantae</taxon>
        <taxon>Streptophyta</taxon>
        <taxon>Embryophyta</taxon>
        <taxon>Tracheophyta</taxon>
        <taxon>Spermatophyta</taxon>
        <taxon>Magnoliopsida</taxon>
        <taxon>eudicotyledons</taxon>
        <taxon>Gunneridae</taxon>
        <taxon>Pentapetalae</taxon>
        <taxon>rosids</taxon>
        <taxon>fabids</taxon>
        <taxon>Fabales</taxon>
        <taxon>Fabaceae</taxon>
        <taxon>Papilionoideae</taxon>
        <taxon>50 kb inversion clade</taxon>
        <taxon>NPAAA clade</taxon>
        <taxon>Hologalegina</taxon>
        <taxon>IRL clade</taxon>
        <taxon>Trifolieae</taxon>
        <taxon>Medicago</taxon>
    </lineage>
</organism>
<dbReference type="Proteomes" id="UP000002051">
    <property type="component" value="Unassembled WGS sequence"/>
</dbReference>
<dbReference type="PROSITE" id="PS51257">
    <property type="entry name" value="PROKAR_LIPOPROTEIN"/>
    <property type="match status" value="1"/>
</dbReference>
<name>A0A072VH81_MEDTR</name>
<reference evidence="2" key="3">
    <citation type="submission" date="2015-04" db="UniProtKB">
        <authorList>
            <consortium name="EnsemblPlants"/>
        </authorList>
    </citation>
    <scope>IDENTIFICATION</scope>
    <source>
        <strain evidence="2">cv. Jemalong A17</strain>
    </source>
</reference>
<proteinExistence type="predicted"/>
<reference evidence="1 3" key="2">
    <citation type="journal article" date="2014" name="BMC Genomics">
        <title>An improved genome release (version Mt4.0) for the model legume Medicago truncatula.</title>
        <authorList>
            <person name="Tang H."/>
            <person name="Krishnakumar V."/>
            <person name="Bidwell S."/>
            <person name="Rosen B."/>
            <person name="Chan A."/>
            <person name="Zhou S."/>
            <person name="Gentzbittel L."/>
            <person name="Childs K.L."/>
            <person name="Yandell M."/>
            <person name="Gundlach H."/>
            <person name="Mayer K.F."/>
            <person name="Schwartz D.C."/>
            <person name="Town C.D."/>
        </authorList>
    </citation>
    <scope>GENOME REANNOTATION</scope>
    <source>
        <strain evidence="1">A17</strain>
        <strain evidence="2 3">cv. Jemalong A17</strain>
    </source>
</reference>
<dbReference type="HOGENOM" id="CLU_2708488_0_0_1"/>
<reference evidence="1 3" key="1">
    <citation type="journal article" date="2011" name="Nature">
        <title>The Medicago genome provides insight into the evolution of rhizobial symbioses.</title>
        <authorList>
            <person name="Young N.D."/>
            <person name="Debelle F."/>
            <person name="Oldroyd G.E."/>
            <person name="Geurts R."/>
            <person name="Cannon S.B."/>
            <person name="Udvardi M.K."/>
            <person name="Benedito V.A."/>
            <person name="Mayer K.F."/>
            <person name="Gouzy J."/>
            <person name="Schoof H."/>
            <person name="Van de Peer Y."/>
            <person name="Proost S."/>
            <person name="Cook D.R."/>
            <person name="Meyers B.C."/>
            <person name="Spannagl M."/>
            <person name="Cheung F."/>
            <person name="De Mita S."/>
            <person name="Krishnakumar V."/>
            <person name="Gundlach H."/>
            <person name="Zhou S."/>
            <person name="Mudge J."/>
            <person name="Bharti A.K."/>
            <person name="Murray J.D."/>
            <person name="Naoumkina M.A."/>
            <person name="Rosen B."/>
            <person name="Silverstein K.A."/>
            <person name="Tang H."/>
            <person name="Rombauts S."/>
            <person name="Zhao P.X."/>
            <person name="Zhou P."/>
            <person name="Barbe V."/>
            <person name="Bardou P."/>
            <person name="Bechner M."/>
            <person name="Bellec A."/>
            <person name="Berger A."/>
            <person name="Berges H."/>
            <person name="Bidwell S."/>
            <person name="Bisseling T."/>
            <person name="Choisne N."/>
            <person name="Couloux A."/>
            <person name="Denny R."/>
            <person name="Deshpande S."/>
            <person name="Dai X."/>
            <person name="Doyle J.J."/>
            <person name="Dudez A.M."/>
            <person name="Farmer A.D."/>
            <person name="Fouteau S."/>
            <person name="Franken C."/>
            <person name="Gibelin C."/>
            <person name="Gish J."/>
            <person name="Goldstein S."/>
            <person name="Gonzalez A.J."/>
            <person name="Green P.J."/>
            <person name="Hallab A."/>
            <person name="Hartog M."/>
            <person name="Hua A."/>
            <person name="Humphray S.J."/>
            <person name="Jeong D.H."/>
            <person name="Jing Y."/>
            <person name="Jocker A."/>
            <person name="Kenton S.M."/>
            <person name="Kim D.J."/>
            <person name="Klee K."/>
            <person name="Lai H."/>
            <person name="Lang C."/>
            <person name="Lin S."/>
            <person name="Macmil S.L."/>
            <person name="Magdelenat G."/>
            <person name="Matthews L."/>
            <person name="McCorrison J."/>
            <person name="Monaghan E.L."/>
            <person name="Mun J.H."/>
            <person name="Najar F.Z."/>
            <person name="Nicholson C."/>
            <person name="Noirot C."/>
            <person name="O'Bleness M."/>
            <person name="Paule C.R."/>
            <person name="Poulain J."/>
            <person name="Prion F."/>
            <person name="Qin B."/>
            <person name="Qu C."/>
            <person name="Retzel E.F."/>
            <person name="Riddle C."/>
            <person name="Sallet E."/>
            <person name="Samain S."/>
            <person name="Samson N."/>
            <person name="Sanders I."/>
            <person name="Saurat O."/>
            <person name="Scarpelli C."/>
            <person name="Schiex T."/>
            <person name="Segurens B."/>
            <person name="Severin A.J."/>
            <person name="Sherrier D.J."/>
            <person name="Shi R."/>
            <person name="Sims S."/>
            <person name="Singer S.R."/>
            <person name="Sinharoy S."/>
            <person name="Sterck L."/>
            <person name="Viollet A."/>
            <person name="Wang B.B."/>
            <person name="Wang K."/>
            <person name="Wang M."/>
            <person name="Wang X."/>
            <person name="Warfsmann J."/>
            <person name="Weissenbach J."/>
            <person name="White D.D."/>
            <person name="White J.D."/>
            <person name="Wiley G.B."/>
            <person name="Wincker P."/>
            <person name="Xing Y."/>
            <person name="Yang L."/>
            <person name="Yao Z."/>
            <person name="Ying F."/>
            <person name="Zhai J."/>
            <person name="Zhou L."/>
            <person name="Zuber A."/>
            <person name="Denarie J."/>
            <person name="Dixon R.A."/>
            <person name="May G.D."/>
            <person name="Schwartz D.C."/>
            <person name="Rogers J."/>
            <person name="Quetier F."/>
            <person name="Town C.D."/>
            <person name="Roe B.A."/>
        </authorList>
    </citation>
    <scope>NUCLEOTIDE SEQUENCE [LARGE SCALE GENOMIC DNA]</scope>
    <source>
        <strain evidence="1">A17</strain>
        <strain evidence="2 3">cv. Jemalong A17</strain>
    </source>
</reference>
<sequence>MTRTWLSVHFCGASSCEMLVLAFLDRFVGLYVVPEQALSKIDMNQTTREHSSELDSTIISLNLVHESNELNSG</sequence>
<keyword evidence="3" id="KW-1185">Reference proteome</keyword>
<dbReference type="EMBL" id="CM001217">
    <property type="protein sequence ID" value="KEH40966.1"/>
    <property type="molecule type" value="Genomic_DNA"/>
</dbReference>
<protein>
    <submittedName>
        <fullName evidence="1 2">Uncharacterized protein</fullName>
    </submittedName>
</protein>
<evidence type="ECO:0000313" key="1">
    <source>
        <dbReference type="EMBL" id="KEH40966.1"/>
    </source>
</evidence>
<dbReference type="AlphaFoldDB" id="A0A072VH81"/>